<reference evidence="1 2" key="1">
    <citation type="submission" date="2020-08" db="EMBL/GenBank/DDBJ databases">
        <title>Oceanospirillum sp. nov. isolated from marine sediment.</title>
        <authorList>
            <person name="Ji X."/>
        </authorList>
    </citation>
    <scope>NUCLEOTIDE SEQUENCE [LARGE SCALE GENOMIC DNA]</scope>
    <source>
        <strain evidence="1 2">D5</strain>
    </source>
</reference>
<dbReference type="Proteomes" id="UP000565262">
    <property type="component" value="Unassembled WGS sequence"/>
</dbReference>
<organism evidence="1 2">
    <name type="scientific">Oceanospirillum sediminis</name>
    <dbReference type="NCBI Taxonomy" id="2760088"/>
    <lineage>
        <taxon>Bacteria</taxon>
        <taxon>Pseudomonadati</taxon>
        <taxon>Pseudomonadota</taxon>
        <taxon>Gammaproteobacteria</taxon>
        <taxon>Oceanospirillales</taxon>
        <taxon>Oceanospirillaceae</taxon>
        <taxon>Oceanospirillum</taxon>
    </lineage>
</organism>
<keyword evidence="2" id="KW-1185">Reference proteome</keyword>
<dbReference type="EMBL" id="JACJFM010000025">
    <property type="protein sequence ID" value="MBB1488227.1"/>
    <property type="molecule type" value="Genomic_DNA"/>
</dbReference>
<proteinExistence type="predicted"/>
<evidence type="ECO:0000313" key="2">
    <source>
        <dbReference type="Proteomes" id="UP000565262"/>
    </source>
</evidence>
<dbReference type="AlphaFoldDB" id="A0A839IUX4"/>
<dbReference type="RefSeq" id="WP_182810000.1">
    <property type="nucleotide sequence ID" value="NZ_JACJFM010000025.1"/>
</dbReference>
<comment type="caution">
    <text evidence="1">The sequence shown here is derived from an EMBL/GenBank/DDBJ whole genome shotgun (WGS) entry which is preliminary data.</text>
</comment>
<protein>
    <submittedName>
        <fullName evidence="1">Uncharacterized protein</fullName>
    </submittedName>
</protein>
<sequence>MGKSIRSGALCKFSKSDIKDHFDELVRLTEKSRYLCVKCARSAMEKKRLCKPQEM</sequence>
<name>A0A839IUX4_9GAMM</name>
<accession>A0A839IUX4</accession>
<gene>
    <name evidence="1" type="ORF">H4O21_16615</name>
</gene>
<evidence type="ECO:0000313" key="1">
    <source>
        <dbReference type="EMBL" id="MBB1488227.1"/>
    </source>
</evidence>